<evidence type="ECO:0000313" key="3">
    <source>
        <dbReference type="Proteomes" id="UP000015523"/>
    </source>
</evidence>
<keyword evidence="3" id="KW-1185">Reference proteome</keyword>
<protein>
    <submittedName>
        <fullName evidence="2">Uncharacterized protein</fullName>
    </submittedName>
</protein>
<accession>T0J0E3</accession>
<dbReference type="RefSeq" id="WP_021318745.1">
    <property type="nucleotide sequence ID" value="NZ_AUWY01000101.1"/>
</dbReference>
<sequence>MKGLLKLAFLTGIGTMAWRGWQNWKAKQGGDDRGPVGSSGIVRDAGPDEQRGIEAKDWDEVDEQVDESFPASDPPGRGVA</sequence>
<evidence type="ECO:0000313" key="2">
    <source>
        <dbReference type="EMBL" id="EQB31446.1"/>
    </source>
</evidence>
<dbReference type="eggNOG" id="ENOG5033FEP">
    <property type="taxonomic scope" value="Bacteria"/>
</dbReference>
<proteinExistence type="predicted"/>
<evidence type="ECO:0000256" key="1">
    <source>
        <dbReference type="SAM" id="MobiDB-lite"/>
    </source>
</evidence>
<organism evidence="2 3">
    <name type="scientific">Sphingobium ummariense RL-3</name>
    <dbReference type="NCBI Taxonomy" id="1346791"/>
    <lineage>
        <taxon>Bacteria</taxon>
        <taxon>Pseudomonadati</taxon>
        <taxon>Pseudomonadota</taxon>
        <taxon>Alphaproteobacteria</taxon>
        <taxon>Sphingomonadales</taxon>
        <taxon>Sphingomonadaceae</taxon>
        <taxon>Sphingobium</taxon>
    </lineage>
</organism>
<gene>
    <name evidence="2" type="ORF">M529_14965</name>
</gene>
<name>T0J0E3_9SPHN</name>
<dbReference type="Proteomes" id="UP000015523">
    <property type="component" value="Unassembled WGS sequence"/>
</dbReference>
<dbReference type="EMBL" id="AUWY01000101">
    <property type="protein sequence ID" value="EQB31446.1"/>
    <property type="molecule type" value="Genomic_DNA"/>
</dbReference>
<reference evidence="2 3" key="1">
    <citation type="journal article" date="2013" name="Genome Announc.">
        <title>Draft Genome Sequence of Sphingobium ummariense Strain RL-3, a Hexachlorocyclohexane-Degrading Bacterium.</title>
        <authorList>
            <person name="Kohli P."/>
            <person name="Dua A."/>
            <person name="Sangwan N."/>
            <person name="Oldach P."/>
            <person name="Khurana J.P."/>
            <person name="Lal R."/>
        </authorList>
    </citation>
    <scope>NUCLEOTIDE SEQUENCE [LARGE SCALE GENOMIC DNA]</scope>
    <source>
        <strain evidence="2 3">RL-3</strain>
    </source>
</reference>
<feature type="region of interest" description="Disordered" evidence="1">
    <location>
        <begin position="26"/>
        <end position="80"/>
    </location>
</feature>
<feature type="compositionally biased region" description="Basic and acidic residues" evidence="1">
    <location>
        <begin position="45"/>
        <end position="58"/>
    </location>
</feature>
<comment type="caution">
    <text evidence="2">The sequence shown here is derived from an EMBL/GenBank/DDBJ whole genome shotgun (WGS) entry which is preliminary data.</text>
</comment>
<dbReference type="OrthoDB" id="7873635at2"/>
<dbReference type="AlphaFoldDB" id="T0J0E3"/>
<dbReference type="STRING" id="1346791.M529_14965"/>
<dbReference type="PATRIC" id="fig|1346791.3.peg.2880"/>